<evidence type="ECO:0000313" key="8">
    <source>
        <dbReference type="EMBL" id="QTX12833.1"/>
    </source>
</evidence>
<evidence type="ECO:0000256" key="3">
    <source>
        <dbReference type="ARBA" id="ARBA00022964"/>
    </source>
</evidence>
<sequence>MFGDISVEEFLRDYWQKKPLLIRNAFPNFQSPITQDELAGLACETDAARIVIEQGGAHPWEVRHGAFDDDDFSNLPETHWTLLVNDTDQHLPELKAIIEPFRFIPDWRIDDLMISFAVEGGSVGPHVDQYDVFLLQAQGQRRWQITTQPTPPDNFLPDLELRIMRDFSAEQEWIVEPGDLLYLPPNVPHYGVALNECMTYSVGFRAPSQADMLEKLLEDSLDDERLKQRFSDTERQQQGNPGELTATDMDRLVDFLVDALPQDEQSLQQWLGKYLTSPKANAVQAEGEAVSRAELSRLIRQKKKFEKTLDARLMYFLSGNELHLFANGNHYDLASQHLQFIEYLCKSSVLIPKDYAHFLTESACFDTLQELLETGVFTTRK</sequence>
<evidence type="ECO:0000313" key="7">
    <source>
        <dbReference type="EMBL" id="MBO0614717.1"/>
    </source>
</evidence>
<gene>
    <name evidence="8" type="ORF">J1836_013000</name>
    <name evidence="7" type="ORF">J1836_17610</name>
</gene>
<dbReference type="Proteomes" id="UP000664466">
    <property type="component" value="Unassembled WGS sequence"/>
</dbReference>
<organism evidence="8">
    <name type="scientific">Thiothrix fructosivorans</name>
    <dbReference type="NCBI Taxonomy" id="111770"/>
    <lineage>
        <taxon>Bacteria</taxon>
        <taxon>Pseudomonadati</taxon>
        <taxon>Pseudomonadota</taxon>
        <taxon>Gammaproteobacteria</taxon>
        <taxon>Thiotrichales</taxon>
        <taxon>Thiotrichaceae</taxon>
        <taxon>Thiothrix</taxon>
    </lineage>
</organism>
<dbReference type="Pfam" id="PF20514">
    <property type="entry name" value="WHD_ROXA"/>
    <property type="match status" value="1"/>
</dbReference>
<evidence type="ECO:0000256" key="1">
    <source>
        <dbReference type="ARBA" id="ARBA00001954"/>
    </source>
</evidence>
<comment type="cofactor">
    <cofactor evidence="1">
        <name>Fe(2+)</name>
        <dbReference type="ChEBI" id="CHEBI:29033"/>
    </cofactor>
</comment>
<keyword evidence="5" id="KW-0408">Iron</keyword>
<dbReference type="EMBL" id="CP072748">
    <property type="protein sequence ID" value="QTX12833.1"/>
    <property type="molecule type" value="Genomic_DNA"/>
</dbReference>
<evidence type="ECO:0000256" key="2">
    <source>
        <dbReference type="ARBA" id="ARBA00022723"/>
    </source>
</evidence>
<evidence type="ECO:0000313" key="9">
    <source>
        <dbReference type="Proteomes" id="UP000664466"/>
    </source>
</evidence>
<keyword evidence="9" id="KW-1185">Reference proteome</keyword>
<dbReference type="AlphaFoldDB" id="A0A8B0SKN9"/>
<accession>A0A8B0SKN9</accession>
<evidence type="ECO:0000256" key="4">
    <source>
        <dbReference type="ARBA" id="ARBA00023002"/>
    </source>
</evidence>
<dbReference type="InterPro" id="IPR039994">
    <property type="entry name" value="NO66-like"/>
</dbReference>
<reference evidence="7 9" key="1">
    <citation type="submission" date="2021-03" db="EMBL/GenBank/DDBJ databases">
        <title>Draft genome and methylome analysis of Thiotrix fructosivoruns ATCC 49748.</title>
        <authorList>
            <person name="Fomenkov A."/>
            <person name="Grabovich M.Y."/>
            <person name="Roberts R.J."/>
        </authorList>
    </citation>
    <scope>NUCLEOTIDE SEQUENCE [LARGE SCALE GENOMIC DNA]</scope>
    <source>
        <strain evidence="7 9">ATCC 49748</strain>
    </source>
</reference>
<keyword evidence="3" id="KW-0223">Dioxygenase</keyword>
<dbReference type="EMBL" id="JAFMPM010000008">
    <property type="protein sequence ID" value="MBO0614717.1"/>
    <property type="molecule type" value="Genomic_DNA"/>
</dbReference>
<reference evidence="8" key="2">
    <citation type="submission" date="2021-04" db="EMBL/GenBank/DDBJ databases">
        <title>Complete Genome and methylome analysis of Thiothrix fructosivorans ATCC 49748.</title>
        <authorList>
            <person name="Fomenkov A."/>
            <person name="Sun L."/>
            <person name="Vincze T."/>
            <person name="Grabovich M.Y."/>
            <person name="Roberts R.J."/>
        </authorList>
    </citation>
    <scope>NUCLEOTIDE SEQUENCE</scope>
    <source>
        <strain evidence="8">ATCC 49748</strain>
    </source>
</reference>
<protein>
    <submittedName>
        <fullName evidence="8">Cupin domain-containing protein</fullName>
    </submittedName>
</protein>
<evidence type="ECO:0000259" key="6">
    <source>
        <dbReference type="PROSITE" id="PS51184"/>
    </source>
</evidence>
<dbReference type="Gene3D" id="3.40.366.30">
    <property type="entry name" value="50S ribosomal protein L16 arginine hydroxylase, Chain A, Domain 2"/>
    <property type="match status" value="1"/>
</dbReference>
<dbReference type="SMART" id="SM00558">
    <property type="entry name" value="JmjC"/>
    <property type="match status" value="1"/>
</dbReference>
<dbReference type="SUPFAM" id="SSF51197">
    <property type="entry name" value="Clavaminate synthase-like"/>
    <property type="match status" value="1"/>
</dbReference>
<dbReference type="Pfam" id="PF08007">
    <property type="entry name" value="JmjC_2"/>
    <property type="match status" value="1"/>
</dbReference>
<keyword evidence="2" id="KW-0479">Metal-binding</keyword>
<feature type="domain" description="JmjC" evidence="6">
    <location>
        <begin position="93"/>
        <end position="221"/>
    </location>
</feature>
<dbReference type="PROSITE" id="PS51184">
    <property type="entry name" value="JMJC"/>
    <property type="match status" value="1"/>
</dbReference>
<evidence type="ECO:0000256" key="5">
    <source>
        <dbReference type="ARBA" id="ARBA00023004"/>
    </source>
</evidence>
<dbReference type="GO" id="GO:0046872">
    <property type="term" value="F:metal ion binding"/>
    <property type="evidence" value="ECO:0007669"/>
    <property type="project" value="UniProtKB-KW"/>
</dbReference>
<dbReference type="InterPro" id="IPR003347">
    <property type="entry name" value="JmjC_dom"/>
</dbReference>
<keyword evidence="4" id="KW-0560">Oxidoreductase</keyword>
<dbReference type="PANTHER" id="PTHR13096:SF8">
    <property type="entry name" value="RIBOSOMAL OXYGENASE 1"/>
    <property type="match status" value="1"/>
</dbReference>
<dbReference type="InterPro" id="IPR046799">
    <property type="entry name" value="ROXA-like_wH"/>
</dbReference>
<dbReference type="PANTHER" id="PTHR13096">
    <property type="entry name" value="MINA53 MYC INDUCED NUCLEAR ANTIGEN"/>
    <property type="match status" value="1"/>
</dbReference>
<dbReference type="GO" id="GO:0016706">
    <property type="term" value="F:2-oxoglutarate-dependent dioxygenase activity"/>
    <property type="evidence" value="ECO:0007669"/>
    <property type="project" value="TreeGrafter"/>
</dbReference>
<dbReference type="Gene3D" id="2.60.120.650">
    <property type="entry name" value="Cupin"/>
    <property type="match status" value="1"/>
</dbReference>
<name>A0A8B0SKN9_9GAMM</name>
<proteinExistence type="predicted"/>